<gene>
    <name evidence="1" type="ORF">A3C26_02920</name>
</gene>
<dbReference type="Gene3D" id="3.40.50.10330">
    <property type="entry name" value="Probable inorganic polyphosphate/atp-NAD kinase, domain 1"/>
    <property type="match status" value="1"/>
</dbReference>
<evidence type="ECO:0008006" key="3">
    <source>
        <dbReference type="Google" id="ProtNLM"/>
    </source>
</evidence>
<name>A0A1F5JDU9_9BACT</name>
<dbReference type="EMBL" id="MFCX01000002">
    <property type="protein sequence ID" value="OGE26831.1"/>
    <property type="molecule type" value="Genomic_DNA"/>
</dbReference>
<dbReference type="GO" id="GO:0003951">
    <property type="term" value="F:NAD+ kinase activity"/>
    <property type="evidence" value="ECO:0007669"/>
    <property type="project" value="InterPro"/>
</dbReference>
<dbReference type="InterPro" id="IPR017437">
    <property type="entry name" value="ATP-NAD_kinase_PpnK-typ_C"/>
</dbReference>
<dbReference type="Gene3D" id="2.60.200.30">
    <property type="entry name" value="Probable inorganic polyphosphate/atp-NAD kinase, domain 2"/>
    <property type="match status" value="1"/>
</dbReference>
<evidence type="ECO:0000313" key="1">
    <source>
        <dbReference type="EMBL" id="OGE26831.1"/>
    </source>
</evidence>
<dbReference type="Proteomes" id="UP000177042">
    <property type="component" value="Unassembled WGS sequence"/>
</dbReference>
<accession>A0A1F5JDU9</accession>
<dbReference type="AlphaFoldDB" id="A0A1F5JDU9"/>
<dbReference type="InterPro" id="IPR017438">
    <property type="entry name" value="ATP-NAD_kinase_N"/>
</dbReference>
<evidence type="ECO:0000313" key="2">
    <source>
        <dbReference type="Proteomes" id="UP000177042"/>
    </source>
</evidence>
<proteinExistence type="predicted"/>
<dbReference type="InterPro" id="IPR016064">
    <property type="entry name" value="NAD/diacylglycerol_kinase_sf"/>
</dbReference>
<reference evidence="1 2" key="1">
    <citation type="journal article" date="2016" name="Nat. Commun.">
        <title>Thousands of microbial genomes shed light on interconnected biogeochemical processes in an aquifer system.</title>
        <authorList>
            <person name="Anantharaman K."/>
            <person name="Brown C.T."/>
            <person name="Hug L.A."/>
            <person name="Sharon I."/>
            <person name="Castelle C.J."/>
            <person name="Probst A.J."/>
            <person name="Thomas B.C."/>
            <person name="Singh A."/>
            <person name="Wilkins M.J."/>
            <person name="Karaoz U."/>
            <person name="Brodie E.L."/>
            <person name="Williams K.H."/>
            <person name="Hubbard S.S."/>
            <person name="Banfield J.F."/>
        </authorList>
    </citation>
    <scope>NUCLEOTIDE SEQUENCE [LARGE SCALE GENOMIC DNA]</scope>
</reference>
<organism evidence="1 2">
    <name type="scientific">Candidatus Daviesbacteria bacterium RIFCSPHIGHO2_02_FULL_39_12</name>
    <dbReference type="NCBI Taxonomy" id="1797770"/>
    <lineage>
        <taxon>Bacteria</taxon>
        <taxon>Candidatus Daviesiibacteriota</taxon>
    </lineage>
</organism>
<comment type="caution">
    <text evidence="1">The sequence shown here is derived from an EMBL/GenBank/DDBJ whole genome shotgun (WGS) entry which is preliminary data.</text>
</comment>
<dbReference type="SUPFAM" id="SSF111331">
    <property type="entry name" value="NAD kinase/diacylglycerol kinase-like"/>
    <property type="match status" value="1"/>
</dbReference>
<protein>
    <recommendedName>
        <fullName evidence="3">NAD(+) kinase</fullName>
    </recommendedName>
</protein>
<sequence length="232" mass="25825">MKVLLFGKNASSLEGLVKSSGLEVVDHNPDLIFSFGGDGTLLSAEKEYPGIPKLPMRNSQICKKCLEHEDQTVLKNLVEGKLHLKEYKKLQTTVLYKTIFALNDFVIRNIEPIHAIRFTISEIKLYIGDGVAIATPFGSTGYFKSITKKTFDKGFGLAFNNTTEQANPLYLEENDQIAFMLVRGQATLSFDNSPDIFTIDEGSALNFKLSNQTAKIYEAQSLRCPNCQVTRG</sequence>
<dbReference type="GO" id="GO:0019674">
    <property type="term" value="P:NAD+ metabolic process"/>
    <property type="evidence" value="ECO:0007669"/>
    <property type="project" value="InterPro"/>
</dbReference>